<name>A0A5M3WVW1_9ACTN</name>
<dbReference type="PANTHER" id="PTHR42870:SF1">
    <property type="entry name" value="NON-SPECIFIC LIPID-TRANSFER PROTEIN-LIKE 2"/>
    <property type="match status" value="1"/>
</dbReference>
<evidence type="ECO:0000313" key="2">
    <source>
        <dbReference type="EMBL" id="GES10288.1"/>
    </source>
</evidence>
<organism evidence="2 3">
    <name type="scientific">Acrocarpospora macrocephala</name>
    <dbReference type="NCBI Taxonomy" id="150177"/>
    <lineage>
        <taxon>Bacteria</taxon>
        <taxon>Bacillati</taxon>
        <taxon>Actinomycetota</taxon>
        <taxon>Actinomycetes</taxon>
        <taxon>Streptosporangiales</taxon>
        <taxon>Streptosporangiaceae</taxon>
        <taxon>Acrocarpospora</taxon>
    </lineage>
</organism>
<keyword evidence="3" id="KW-1185">Reference proteome</keyword>
<dbReference type="Pfam" id="PF22691">
    <property type="entry name" value="Thiolase_C_1"/>
    <property type="match status" value="1"/>
</dbReference>
<protein>
    <submittedName>
        <fullName evidence="2">Thiolase</fullName>
    </submittedName>
</protein>
<dbReference type="Gene3D" id="3.40.47.10">
    <property type="match status" value="1"/>
</dbReference>
<feature type="domain" description="Thiolase C-terminal" evidence="1">
    <location>
        <begin position="234"/>
        <end position="376"/>
    </location>
</feature>
<dbReference type="PIRSF" id="PIRSF000429">
    <property type="entry name" value="Ac-CoA_Ac_transf"/>
    <property type="match status" value="1"/>
</dbReference>
<evidence type="ECO:0000259" key="1">
    <source>
        <dbReference type="Pfam" id="PF22691"/>
    </source>
</evidence>
<dbReference type="EMBL" id="BLAE01000021">
    <property type="protein sequence ID" value="GES10288.1"/>
    <property type="molecule type" value="Genomic_DNA"/>
</dbReference>
<evidence type="ECO:0000313" key="3">
    <source>
        <dbReference type="Proteomes" id="UP000331127"/>
    </source>
</evidence>
<dbReference type="GO" id="GO:0016747">
    <property type="term" value="F:acyltransferase activity, transferring groups other than amino-acyl groups"/>
    <property type="evidence" value="ECO:0007669"/>
    <property type="project" value="InterPro"/>
</dbReference>
<proteinExistence type="predicted"/>
<dbReference type="InterPro" id="IPR055140">
    <property type="entry name" value="Thiolase_C_2"/>
</dbReference>
<accession>A0A5M3WVW1</accession>
<dbReference type="InterPro" id="IPR016039">
    <property type="entry name" value="Thiolase-like"/>
</dbReference>
<dbReference type="AlphaFoldDB" id="A0A5M3WVW1"/>
<dbReference type="Proteomes" id="UP000331127">
    <property type="component" value="Unassembled WGS sequence"/>
</dbReference>
<dbReference type="SUPFAM" id="SSF53901">
    <property type="entry name" value="Thiolase-like"/>
    <property type="match status" value="2"/>
</dbReference>
<dbReference type="OrthoDB" id="3208853at2"/>
<comment type="caution">
    <text evidence="2">The sequence shown here is derived from an EMBL/GenBank/DDBJ whole genome shotgun (WGS) entry which is preliminary data.</text>
</comment>
<dbReference type="RefSeq" id="WP_155355739.1">
    <property type="nucleotide sequence ID" value="NZ_BAAAHL010000014.1"/>
</dbReference>
<sequence>MSLRGKVAIVGAAETDRIGKVPDMSALELHAQAAVNALRDAGLTPADVDGVASAGESPVDVADYLGIVPEYLDGTNVGGSSSMLHVRHAMAAIAAGLCTTVLVTHGESGRSRVGMVPWAPAPQSYMAQFEVPHGPIGAPALFPIGVRRYMHMYGMTEEQLATVPVVQRQWAARNPRAKLRDPITVADVLASPMIADPIHLLHCCLVTDGGGALVLTSAERARDHRAPVHVLGAGESSESSVVSGLRDLTSSRAIERGGAAAMRQAGISHGDVDHLMIYDAFAHVPIYGLEDLGFVRRGEAPAFIADGNTAPGGPLPMNTNGGGLSYTHTGMYGMFAIQESVRQLRGTAPAQVPGVEVSLVTGVGGMFMSSGTLVLGSARAR</sequence>
<dbReference type="InterPro" id="IPR002155">
    <property type="entry name" value="Thiolase"/>
</dbReference>
<reference evidence="2 3" key="1">
    <citation type="submission" date="2019-10" db="EMBL/GenBank/DDBJ databases">
        <title>Whole genome shotgun sequence of Acrocarpospora macrocephala NBRC 16266.</title>
        <authorList>
            <person name="Ichikawa N."/>
            <person name="Kimura A."/>
            <person name="Kitahashi Y."/>
            <person name="Komaki H."/>
            <person name="Oguchi A."/>
        </authorList>
    </citation>
    <scope>NUCLEOTIDE SEQUENCE [LARGE SCALE GENOMIC DNA]</scope>
    <source>
        <strain evidence="2 3">NBRC 16266</strain>
    </source>
</reference>
<gene>
    <name evidence="2" type="ORF">Amac_038850</name>
</gene>
<dbReference type="CDD" id="cd00829">
    <property type="entry name" value="SCP-x_thiolase"/>
    <property type="match status" value="1"/>
</dbReference>
<dbReference type="PANTHER" id="PTHR42870">
    <property type="entry name" value="ACETYL-COA C-ACETYLTRANSFERASE"/>
    <property type="match status" value="1"/>
</dbReference>